<dbReference type="GO" id="GO:0000287">
    <property type="term" value="F:magnesium ion binding"/>
    <property type="evidence" value="ECO:0007669"/>
    <property type="project" value="TreeGrafter"/>
</dbReference>
<dbReference type="InterPro" id="IPR023214">
    <property type="entry name" value="HAD_sf"/>
</dbReference>
<dbReference type="PANTHER" id="PTHR10000">
    <property type="entry name" value="PHOSPHOSERINE PHOSPHATASE"/>
    <property type="match status" value="1"/>
</dbReference>
<name>A0AA47LRY5_9GAMM</name>
<keyword evidence="1" id="KW-0378">Hydrolase</keyword>
<evidence type="ECO:0000313" key="1">
    <source>
        <dbReference type="EMBL" id="WBA09753.1"/>
    </source>
</evidence>
<dbReference type="Gene3D" id="3.40.50.1000">
    <property type="entry name" value="HAD superfamily/HAD-like"/>
    <property type="match status" value="2"/>
</dbReference>
<dbReference type="RefSeq" id="WP_269579856.1">
    <property type="nucleotide sequence ID" value="NZ_CP114588.1"/>
</dbReference>
<sequence>MPNQCLPISSMHDHATRWRDAQWLFTDVDDTLTWKGELPWQTLKAMADLREAGIHVIPVTGACAGWGDHMINAWPVDTVISENGGVILWQENGQRFTKINHAAHQQQAALLDWVNRLLERYPARALAADQSYRLCEVAIDIGQHTSRASTDEINALLDELHGQGVNATASSIHINAWFGTHSKRHAAQEWLARYNVTGRLAQKRAAFIGDSPNDSDMFAHFPLSVGVANISPHLPTLATVPTWITDAPGGFGFAEFTRHWLSVLSNQQAISTR</sequence>
<accession>A0AA47LRY5</accession>
<dbReference type="SUPFAM" id="SSF56784">
    <property type="entry name" value="HAD-like"/>
    <property type="match status" value="1"/>
</dbReference>
<dbReference type="InterPro" id="IPR006379">
    <property type="entry name" value="HAD-SF_hydro_IIB"/>
</dbReference>
<dbReference type="Proteomes" id="UP001164748">
    <property type="component" value="Chromosome"/>
</dbReference>
<proteinExistence type="predicted"/>
<protein>
    <submittedName>
        <fullName evidence="1">HAD-IIB family hydrolase</fullName>
    </submittedName>
</protein>
<reference evidence="1" key="1">
    <citation type="submission" date="2022-09" db="EMBL/GenBank/DDBJ databases">
        <authorList>
            <person name="Li Z.-J."/>
        </authorList>
    </citation>
    <scope>NUCLEOTIDE SEQUENCE</scope>
    <source>
        <strain evidence="1">TGB11</strain>
    </source>
</reference>
<dbReference type="AlphaFoldDB" id="A0AA47LRY5"/>
<dbReference type="Pfam" id="PF08282">
    <property type="entry name" value="Hydrolase_3"/>
    <property type="match status" value="2"/>
</dbReference>
<dbReference type="EMBL" id="CP114588">
    <property type="protein sequence ID" value="WBA09753.1"/>
    <property type="molecule type" value="Genomic_DNA"/>
</dbReference>
<organism evidence="1 2">
    <name type="scientific">Salinivibrio kushneri</name>
    <dbReference type="NCBI Taxonomy" id="1908198"/>
    <lineage>
        <taxon>Bacteria</taxon>
        <taxon>Pseudomonadati</taxon>
        <taxon>Pseudomonadota</taxon>
        <taxon>Gammaproteobacteria</taxon>
        <taxon>Vibrionales</taxon>
        <taxon>Vibrionaceae</taxon>
        <taxon>Salinivibrio</taxon>
    </lineage>
</organism>
<dbReference type="InterPro" id="IPR036412">
    <property type="entry name" value="HAD-like_sf"/>
</dbReference>
<evidence type="ECO:0000313" key="2">
    <source>
        <dbReference type="Proteomes" id="UP001164748"/>
    </source>
</evidence>
<dbReference type="GO" id="GO:0016791">
    <property type="term" value="F:phosphatase activity"/>
    <property type="evidence" value="ECO:0007669"/>
    <property type="project" value="TreeGrafter"/>
</dbReference>
<dbReference type="GO" id="GO:0005829">
    <property type="term" value="C:cytosol"/>
    <property type="evidence" value="ECO:0007669"/>
    <property type="project" value="TreeGrafter"/>
</dbReference>
<dbReference type="NCBIfam" id="TIGR01484">
    <property type="entry name" value="HAD-SF-IIB"/>
    <property type="match status" value="1"/>
</dbReference>
<dbReference type="PANTHER" id="PTHR10000:SF8">
    <property type="entry name" value="HAD SUPERFAMILY HYDROLASE-LIKE, TYPE 3"/>
    <property type="match status" value="1"/>
</dbReference>
<gene>
    <name evidence="1" type="ORF">N8M53_06040</name>
</gene>